<reference evidence="3 4" key="1">
    <citation type="journal article" date="2016" name="Nat. Commun.">
        <title>Thousands of microbial genomes shed light on interconnected biogeochemical processes in an aquifer system.</title>
        <authorList>
            <person name="Anantharaman K."/>
            <person name="Brown C.T."/>
            <person name="Hug L.A."/>
            <person name="Sharon I."/>
            <person name="Castelle C.J."/>
            <person name="Probst A.J."/>
            <person name="Thomas B.C."/>
            <person name="Singh A."/>
            <person name="Wilkins M.J."/>
            <person name="Karaoz U."/>
            <person name="Brodie E.L."/>
            <person name="Williams K.H."/>
            <person name="Hubbard S.S."/>
            <person name="Banfield J.F."/>
        </authorList>
    </citation>
    <scope>NUCLEOTIDE SEQUENCE [LARGE SCALE GENOMIC DNA]</scope>
</reference>
<protein>
    <submittedName>
        <fullName evidence="3">Uncharacterized protein</fullName>
    </submittedName>
</protein>
<feature type="signal peptide" evidence="2">
    <location>
        <begin position="1"/>
        <end position="19"/>
    </location>
</feature>
<gene>
    <name evidence="3" type="ORF">A2824_03030</name>
</gene>
<accession>A0A1F6VJ46</accession>
<dbReference type="AlphaFoldDB" id="A0A1F6VJ46"/>
<organism evidence="3 4">
    <name type="scientific">Candidatus Nomurabacteria bacterium RIFCSPHIGHO2_01_FULL_42_16</name>
    <dbReference type="NCBI Taxonomy" id="1801743"/>
    <lineage>
        <taxon>Bacteria</taxon>
        <taxon>Candidatus Nomuraibacteriota</taxon>
    </lineage>
</organism>
<feature type="compositionally biased region" description="Polar residues" evidence="1">
    <location>
        <begin position="223"/>
        <end position="249"/>
    </location>
</feature>
<sequence>MKKLLFLTLVMAIGMIAQAQDKPKKGKEKERAKIEKSDISDTLAVEEKSAGKEEGKKGLPQDATSPSSVSENGSLPKPVAMSPSEAKSEISETGNNLPKPVAVSPAEKGQTQISETGNLPKKVALSPGEKSEIQEVRNLPKNVALSPPDKEEETQQEVRNLPKNVALAPSDKEEENEKVAKTLPMAIVLDPEYSLSGEDEMVSVSQSQGYSFPGPGNTRDNEAVSQSYSFPGNTSSDGNKSDTYITNNYYDRDGSPSDTKPKQDYYRNFRRPVEYHYSNYELELERMRALRIQQSYSNLNYGYGGYVSFQSTPLVYRSYANTNCHAPVKKCSR</sequence>
<dbReference type="EMBL" id="MFTT01000021">
    <property type="protein sequence ID" value="OGI69663.1"/>
    <property type="molecule type" value="Genomic_DNA"/>
</dbReference>
<keyword evidence="2" id="KW-0732">Signal</keyword>
<comment type="caution">
    <text evidence="3">The sequence shown here is derived from an EMBL/GenBank/DDBJ whole genome shotgun (WGS) entry which is preliminary data.</text>
</comment>
<evidence type="ECO:0000313" key="3">
    <source>
        <dbReference type="EMBL" id="OGI69663.1"/>
    </source>
</evidence>
<name>A0A1F6VJ46_9BACT</name>
<dbReference type="Proteomes" id="UP000178059">
    <property type="component" value="Unassembled WGS sequence"/>
</dbReference>
<feature type="region of interest" description="Disordered" evidence="1">
    <location>
        <begin position="199"/>
        <end position="264"/>
    </location>
</feature>
<evidence type="ECO:0000256" key="1">
    <source>
        <dbReference type="SAM" id="MobiDB-lite"/>
    </source>
</evidence>
<feature type="chain" id="PRO_5009527265" evidence="2">
    <location>
        <begin position="20"/>
        <end position="333"/>
    </location>
</feature>
<evidence type="ECO:0000313" key="4">
    <source>
        <dbReference type="Proteomes" id="UP000178059"/>
    </source>
</evidence>
<evidence type="ECO:0000256" key="2">
    <source>
        <dbReference type="SAM" id="SignalP"/>
    </source>
</evidence>
<feature type="compositionally biased region" description="Basic and acidic residues" evidence="1">
    <location>
        <begin position="21"/>
        <end position="59"/>
    </location>
</feature>
<feature type="compositionally biased region" description="Polar residues" evidence="1">
    <location>
        <begin position="62"/>
        <end position="73"/>
    </location>
</feature>
<feature type="compositionally biased region" description="Basic and acidic residues" evidence="1">
    <location>
        <begin position="250"/>
        <end position="264"/>
    </location>
</feature>
<proteinExistence type="predicted"/>
<feature type="region of interest" description="Disordered" evidence="1">
    <location>
        <begin position="18"/>
        <end position="178"/>
    </location>
</feature>